<evidence type="ECO:0000313" key="6">
    <source>
        <dbReference type="EMBL" id="SFV27243.1"/>
    </source>
</evidence>
<gene>
    <name evidence="6" type="ORF">SAMN04488557_0712</name>
</gene>
<name>A0A1I7MXU2_9HYPH</name>
<evidence type="ECO:0000256" key="2">
    <source>
        <dbReference type="ARBA" id="ARBA00022692"/>
    </source>
</evidence>
<dbReference type="OrthoDB" id="7021192at2"/>
<keyword evidence="3 5" id="KW-1133">Transmembrane helix</keyword>
<keyword evidence="4 5" id="KW-0472">Membrane</keyword>
<evidence type="ECO:0000256" key="5">
    <source>
        <dbReference type="SAM" id="Phobius"/>
    </source>
</evidence>
<feature type="transmembrane region" description="Helical" evidence="5">
    <location>
        <begin position="12"/>
        <end position="35"/>
    </location>
</feature>
<dbReference type="EMBL" id="FPCH01000001">
    <property type="protein sequence ID" value="SFV27243.1"/>
    <property type="molecule type" value="Genomic_DNA"/>
</dbReference>
<evidence type="ECO:0000256" key="4">
    <source>
        <dbReference type="ARBA" id="ARBA00023136"/>
    </source>
</evidence>
<proteinExistence type="predicted"/>
<sequence length="72" mass="8201">MRFVEINIEGVLISPFVPLMVLAFAITMGLRVIAAEFGWLRHVWHPALLEFSVFLIVLTATVLIFGNLRIYN</sequence>
<dbReference type="Proteomes" id="UP000199423">
    <property type="component" value="Unassembled WGS sequence"/>
</dbReference>
<dbReference type="InterPro" id="IPR012451">
    <property type="entry name" value="DUF1656"/>
</dbReference>
<feature type="transmembrane region" description="Helical" evidence="5">
    <location>
        <begin position="47"/>
        <end position="68"/>
    </location>
</feature>
<evidence type="ECO:0008006" key="8">
    <source>
        <dbReference type="Google" id="ProtNLM"/>
    </source>
</evidence>
<evidence type="ECO:0000256" key="1">
    <source>
        <dbReference type="ARBA" id="ARBA00022475"/>
    </source>
</evidence>
<dbReference type="Pfam" id="PF07869">
    <property type="entry name" value="DUF1656"/>
    <property type="match status" value="1"/>
</dbReference>
<accession>A0A1I7MXU2</accession>
<dbReference type="RefSeq" id="WP_092864259.1">
    <property type="nucleotide sequence ID" value="NZ_FPCH01000001.1"/>
</dbReference>
<organism evidence="6 7">
    <name type="scientific">Hyphomicrobium facile</name>
    <dbReference type="NCBI Taxonomy" id="51670"/>
    <lineage>
        <taxon>Bacteria</taxon>
        <taxon>Pseudomonadati</taxon>
        <taxon>Pseudomonadota</taxon>
        <taxon>Alphaproteobacteria</taxon>
        <taxon>Hyphomicrobiales</taxon>
        <taxon>Hyphomicrobiaceae</taxon>
        <taxon>Hyphomicrobium</taxon>
    </lineage>
</organism>
<keyword evidence="7" id="KW-1185">Reference proteome</keyword>
<evidence type="ECO:0000256" key="3">
    <source>
        <dbReference type="ARBA" id="ARBA00022989"/>
    </source>
</evidence>
<reference evidence="7" key="1">
    <citation type="submission" date="2016-10" db="EMBL/GenBank/DDBJ databases">
        <authorList>
            <person name="Varghese N."/>
            <person name="Submissions S."/>
        </authorList>
    </citation>
    <scope>NUCLEOTIDE SEQUENCE [LARGE SCALE GENOMIC DNA]</scope>
    <source>
        <strain evidence="7">DSM 1565</strain>
    </source>
</reference>
<evidence type="ECO:0000313" key="7">
    <source>
        <dbReference type="Proteomes" id="UP000199423"/>
    </source>
</evidence>
<dbReference type="STRING" id="51670.SAMN04488557_0712"/>
<protein>
    <recommendedName>
        <fullName evidence="8">DUF1656 domain-containing protein</fullName>
    </recommendedName>
</protein>
<dbReference type="AlphaFoldDB" id="A0A1I7MXU2"/>
<keyword evidence="2 5" id="KW-0812">Transmembrane</keyword>
<keyword evidence="1" id="KW-1003">Cell membrane</keyword>